<protein>
    <submittedName>
        <fullName evidence="2">Uncharacterized protein</fullName>
    </submittedName>
</protein>
<reference evidence="2 3" key="1">
    <citation type="submission" date="2019-08" db="EMBL/GenBank/DDBJ databases">
        <authorList>
            <person name="Chen S.-C."/>
            <person name="Lai M.-C."/>
            <person name="You Y.-T."/>
        </authorList>
    </citation>
    <scope>NUCLEOTIDE SEQUENCE [LARGE SCALE GENOMIC DNA]</scope>
    <source>
        <strain evidence="2 3">P2F9704a</strain>
    </source>
</reference>
<name>A0ABD4TM23_9EURY</name>
<proteinExistence type="predicted"/>
<sequence length="65" mass="7152">MVKFDSFDLFFLFMGICMIVGSVIVGLMTLGYQIPFAPILLFVIAMLIAMVAIVVILTGYATQNE</sequence>
<feature type="transmembrane region" description="Helical" evidence="1">
    <location>
        <begin position="36"/>
        <end position="61"/>
    </location>
</feature>
<organism evidence="2 3">
    <name type="scientific">Methanocalculus taiwanensis</name>
    <dbReference type="NCBI Taxonomy" id="106207"/>
    <lineage>
        <taxon>Archaea</taxon>
        <taxon>Methanobacteriati</taxon>
        <taxon>Methanobacteriota</taxon>
        <taxon>Stenosarchaea group</taxon>
        <taxon>Methanomicrobia</taxon>
        <taxon>Methanomicrobiales</taxon>
        <taxon>Methanocalculaceae</taxon>
        <taxon>Methanocalculus</taxon>
    </lineage>
</organism>
<dbReference type="AlphaFoldDB" id="A0ABD4TM23"/>
<dbReference type="EMBL" id="VOTZ01000026">
    <property type="protein sequence ID" value="MCQ1539357.1"/>
    <property type="molecule type" value="Genomic_DNA"/>
</dbReference>
<evidence type="ECO:0000256" key="1">
    <source>
        <dbReference type="SAM" id="Phobius"/>
    </source>
</evidence>
<keyword evidence="1" id="KW-1133">Transmembrane helix</keyword>
<gene>
    <name evidence="2" type="ORF">FTO68_10230</name>
</gene>
<evidence type="ECO:0000313" key="3">
    <source>
        <dbReference type="Proteomes" id="UP001524383"/>
    </source>
</evidence>
<keyword evidence="1" id="KW-0472">Membrane</keyword>
<keyword evidence="1" id="KW-0812">Transmembrane</keyword>
<keyword evidence="3" id="KW-1185">Reference proteome</keyword>
<dbReference type="Proteomes" id="UP001524383">
    <property type="component" value="Unassembled WGS sequence"/>
</dbReference>
<comment type="caution">
    <text evidence="2">The sequence shown here is derived from an EMBL/GenBank/DDBJ whole genome shotgun (WGS) entry which is preliminary data.</text>
</comment>
<accession>A0ABD4TM23</accession>
<dbReference type="RefSeq" id="WP_255333323.1">
    <property type="nucleotide sequence ID" value="NZ_VOTZ01000026.1"/>
</dbReference>
<feature type="transmembrane region" description="Helical" evidence="1">
    <location>
        <begin position="7"/>
        <end position="30"/>
    </location>
</feature>
<evidence type="ECO:0000313" key="2">
    <source>
        <dbReference type="EMBL" id="MCQ1539357.1"/>
    </source>
</evidence>